<feature type="domain" description="Myo-inositol-1-phosphate synthase GAPDH-like" evidence="2">
    <location>
        <begin position="229"/>
        <end position="334"/>
    </location>
</feature>
<dbReference type="InterPro" id="IPR013021">
    <property type="entry name" value="Myo-inos-1-P_Synthase_GAPDH"/>
</dbReference>
<dbReference type="Pfam" id="PF01658">
    <property type="entry name" value="Inos-1-P_synth"/>
    <property type="match status" value="1"/>
</dbReference>
<protein>
    <submittedName>
        <fullName evidence="3">Inositol-3-phosphate synthase</fullName>
    </submittedName>
</protein>
<comment type="caution">
    <text evidence="3">The sequence shown here is derived from an EMBL/GenBank/DDBJ whole genome shotgun (WGS) entry which is preliminary data.</text>
</comment>
<evidence type="ECO:0000259" key="2">
    <source>
        <dbReference type="Pfam" id="PF01658"/>
    </source>
</evidence>
<dbReference type="Pfam" id="PF07994">
    <property type="entry name" value="NAD_binding_5"/>
    <property type="match status" value="1"/>
</dbReference>
<evidence type="ECO:0000313" key="4">
    <source>
        <dbReference type="Proteomes" id="UP000677537"/>
    </source>
</evidence>
<dbReference type="GO" id="GO:0006021">
    <property type="term" value="P:inositol biosynthetic process"/>
    <property type="evidence" value="ECO:0007669"/>
    <property type="project" value="InterPro"/>
</dbReference>
<name>A0A940MZW2_9PROT</name>
<evidence type="ECO:0000313" key="3">
    <source>
        <dbReference type="EMBL" id="MBP0491752.1"/>
    </source>
</evidence>
<dbReference type="RefSeq" id="WP_209370575.1">
    <property type="nucleotide sequence ID" value="NZ_JAGIZA010000002.1"/>
</dbReference>
<dbReference type="PANTHER" id="PTHR11510">
    <property type="entry name" value="MYO-INOSITOL-1 PHOSPHATE SYNTHASE"/>
    <property type="match status" value="1"/>
</dbReference>
<dbReference type="Proteomes" id="UP000677537">
    <property type="component" value="Unassembled WGS sequence"/>
</dbReference>
<evidence type="ECO:0000256" key="1">
    <source>
        <dbReference type="ARBA" id="ARBA00010813"/>
    </source>
</evidence>
<dbReference type="InterPro" id="IPR036291">
    <property type="entry name" value="NAD(P)-bd_dom_sf"/>
</dbReference>
<organism evidence="3 4">
    <name type="scientific">Roseomonas indoligenes</name>
    <dbReference type="NCBI Taxonomy" id="2820811"/>
    <lineage>
        <taxon>Bacteria</taxon>
        <taxon>Pseudomonadati</taxon>
        <taxon>Pseudomonadota</taxon>
        <taxon>Alphaproteobacteria</taxon>
        <taxon>Acetobacterales</taxon>
        <taxon>Roseomonadaceae</taxon>
        <taxon>Roseomonas</taxon>
    </lineage>
</organism>
<dbReference type="AlphaFoldDB" id="A0A940MZW2"/>
<dbReference type="PIRSF" id="PIRSF015578">
    <property type="entry name" value="Myoinos-ppht_syn"/>
    <property type="match status" value="1"/>
</dbReference>
<dbReference type="SUPFAM" id="SSF55347">
    <property type="entry name" value="Glyceraldehyde-3-phosphate dehydrogenase-like, C-terminal domain"/>
    <property type="match status" value="1"/>
</dbReference>
<dbReference type="Gene3D" id="3.40.50.720">
    <property type="entry name" value="NAD(P)-binding Rossmann-like Domain"/>
    <property type="match status" value="1"/>
</dbReference>
<reference evidence="3" key="1">
    <citation type="submission" date="2021-03" db="EMBL/GenBank/DDBJ databases">
        <authorList>
            <person name="So Y."/>
        </authorList>
    </citation>
    <scope>NUCLEOTIDE SEQUENCE</scope>
    <source>
        <strain evidence="3">SG15</strain>
    </source>
</reference>
<dbReference type="EMBL" id="JAGIZA010000002">
    <property type="protein sequence ID" value="MBP0491752.1"/>
    <property type="molecule type" value="Genomic_DNA"/>
</dbReference>
<dbReference type="Gene3D" id="3.30.360.10">
    <property type="entry name" value="Dihydrodipicolinate Reductase, domain 2"/>
    <property type="match status" value="1"/>
</dbReference>
<accession>A0A940MZW2</accession>
<dbReference type="GO" id="GO:0004512">
    <property type="term" value="F:inositol-3-phosphate synthase activity"/>
    <property type="evidence" value="ECO:0007669"/>
    <property type="project" value="InterPro"/>
</dbReference>
<dbReference type="GO" id="GO:0008654">
    <property type="term" value="P:phospholipid biosynthetic process"/>
    <property type="evidence" value="ECO:0007669"/>
    <property type="project" value="InterPro"/>
</dbReference>
<comment type="similarity">
    <text evidence="1">Belongs to the myo-inositol 1-phosphate synthase family.</text>
</comment>
<dbReference type="SUPFAM" id="SSF51735">
    <property type="entry name" value="NAD(P)-binding Rossmann-fold domains"/>
    <property type="match status" value="1"/>
</dbReference>
<keyword evidence="4" id="KW-1185">Reference proteome</keyword>
<proteinExistence type="inferred from homology"/>
<sequence length="401" mass="42813">MSMTGTGRRLGIAVVGLGGAVATTAVAGIEVIRRGANRLDGLPLADVSVPGLVDYRDITFGGWDLDGSDLAAAAGHHRVLNDAQIAETGEALSAIRPWPAVGSGSFCRGVDGANKHEAAGHRAAIKAISDDLRRFRERSEADGIVMINLASTERTPGDDEALNSLDAFERALDRDDPSIGPAMLYAYAAIESGVPYGNFTPSLAADAPALKQFAKQRNVPIAGKDGKTGQTMMKTVLAPALRSRALHVDGWFSTNILGNRDGEALRDPGSLASKLDTKGNVLDSILGYHVEDHVVDIRYYRPRGDDKEAWDNIDVSGFLGHKMQIKVNFLCKDSVLAAPLALEIARVLDLAQQRGDGGVQEQLSLFFKAPMVANGHAPEHAFHAQETMLMDWLGAPQGFNQ</sequence>
<gene>
    <name evidence="3" type="ORF">J5Y10_03055</name>
</gene>
<dbReference type="InterPro" id="IPR002587">
    <property type="entry name" value="Myo-inos-1-P_Synthase"/>
</dbReference>